<keyword evidence="3" id="KW-0813">Transport</keyword>
<name>A0A8X8BQ81_POLSE</name>
<proteinExistence type="inferred from homology"/>
<dbReference type="GO" id="GO:0043130">
    <property type="term" value="F:ubiquitin binding"/>
    <property type="evidence" value="ECO:0007669"/>
    <property type="project" value="InterPro"/>
</dbReference>
<dbReference type="GO" id="GO:0005525">
    <property type="term" value="F:GTP binding"/>
    <property type="evidence" value="ECO:0007669"/>
    <property type="project" value="InterPro"/>
</dbReference>
<dbReference type="GO" id="GO:0005768">
    <property type="term" value="C:endosome"/>
    <property type="evidence" value="ECO:0007669"/>
    <property type="project" value="TreeGrafter"/>
</dbReference>
<feature type="region of interest" description="Disordered" evidence="7">
    <location>
        <begin position="713"/>
        <end position="738"/>
    </location>
</feature>
<evidence type="ECO:0000256" key="6">
    <source>
        <dbReference type="SAM" id="Coils"/>
    </source>
</evidence>
<gene>
    <name evidence="10" type="primary">Tom1</name>
    <name evidence="10" type="ORF">GTO96_0003054</name>
</gene>
<dbReference type="PROSITE" id="PS50179">
    <property type="entry name" value="VHS"/>
    <property type="match status" value="1"/>
</dbReference>
<dbReference type="Gene3D" id="1.25.40.90">
    <property type="match status" value="1"/>
</dbReference>
<dbReference type="Pfam" id="PF00790">
    <property type="entry name" value="VHS"/>
    <property type="match status" value="1"/>
</dbReference>
<accession>A0A8X8BQ81</accession>
<dbReference type="InterPro" id="IPR038425">
    <property type="entry name" value="GAT_sf"/>
</dbReference>
<keyword evidence="4" id="KW-0547">Nucleotide-binding</keyword>
<dbReference type="InterPro" id="IPR008942">
    <property type="entry name" value="ENTH_VHS"/>
</dbReference>
<keyword evidence="5" id="KW-0653">Protein transport</keyword>
<feature type="compositionally biased region" description="Polar residues" evidence="7">
    <location>
        <begin position="713"/>
        <end position="732"/>
    </location>
</feature>
<comment type="similarity">
    <text evidence="2">Belongs to the TRAFAC class TrmE-Era-EngA-EngB-Septin-like GTPase superfamily. AIG1/Toc34/Toc159-like paraseptin GTPase family. IAN subfamily.</text>
</comment>
<comment type="similarity">
    <text evidence="1">Belongs to the TOM1 family.</text>
</comment>
<organism evidence="10 11">
    <name type="scientific">Polypterus senegalus</name>
    <name type="common">Senegal bichir</name>
    <dbReference type="NCBI Taxonomy" id="55291"/>
    <lineage>
        <taxon>Eukaryota</taxon>
        <taxon>Metazoa</taxon>
        <taxon>Chordata</taxon>
        <taxon>Craniata</taxon>
        <taxon>Vertebrata</taxon>
        <taxon>Euteleostomi</taxon>
        <taxon>Actinopterygii</taxon>
        <taxon>Polypteriformes</taxon>
        <taxon>Polypteridae</taxon>
        <taxon>Polypterus</taxon>
    </lineage>
</organism>
<dbReference type="InterPro" id="IPR002014">
    <property type="entry name" value="VHS_dom"/>
</dbReference>
<dbReference type="SUPFAM" id="SSF89009">
    <property type="entry name" value="GAT-like domain"/>
    <property type="match status" value="1"/>
</dbReference>
<dbReference type="SUPFAM" id="SSF52540">
    <property type="entry name" value="P-loop containing nucleoside triphosphate hydrolases"/>
    <property type="match status" value="1"/>
</dbReference>
<feature type="region of interest" description="Disordered" evidence="7">
    <location>
        <begin position="459"/>
        <end position="513"/>
    </location>
</feature>
<feature type="domain" description="VHS" evidence="8">
    <location>
        <begin position="566"/>
        <end position="698"/>
    </location>
</feature>
<dbReference type="Pfam" id="PF04548">
    <property type="entry name" value="AIG1"/>
    <property type="match status" value="1"/>
</dbReference>
<evidence type="ECO:0000259" key="9">
    <source>
        <dbReference type="PROSITE" id="PS51720"/>
    </source>
</evidence>
<evidence type="ECO:0000256" key="5">
    <source>
        <dbReference type="ARBA" id="ARBA00022927"/>
    </source>
</evidence>
<feature type="non-terminal residue" evidence="10">
    <location>
        <position position="1"/>
    </location>
</feature>
<keyword evidence="6" id="KW-0175">Coiled coil</keyword>
<sequence length="1008" mass="113837">MPLHHICQGDKSGKPSISPWMLDGSLPGLQRCLGITQGFMGVGILCCSVGFRRRQQGVLQQELLAPFGHWFCLTRCTQYKETSDHHSVARVRINSCVWAPFSLPTTFAITSPTSSYLKSFLRQIKVFSDSLSTKTNIDEDGIEMGSNNDTQTIYLRIVLLGMAMAKKSQVEDLILGKTESNMEISSAAKTKKSYSRFAIVEDKWITVVNTPDLDDPNISKVDLCMELKKSISLCFPGPHAFLIVLRENKFEDQDKKAITLIEEIFGNRVFEHSLVLFTKHTLMSKMSQEDLEETTRDIQQLVDRCEKRQHLLNTEDVNNDSRVVELIKKIEEMIGGNWENCYRDDVLSIRAEEIHLDLTQILDKIARRMQTEYNSQLMLKTEEWKRKQELEEEKMEQTLLEEFIGKEEQMKNDYEKKYQEKREKMKDEFQQIETGMIVELEETWGKKLIETDKELTQTYEPIEHSAESRKNRKQFLENEESKTEPLRNRNTKHKQKEKMSISNTEQKTLADKQKNEEWENDLQQLHQSSEETRLAIPKMNTDPRVKFVSSMLPSSPTFFVLVPESATDGSLQREDWGLNMEICDIINETDEGPKDAIRALKKRIVGNKNFREVMLALTVLEACVKNCGHRFHVLVANREFVEGVLVKTILPKNNPPAVVHDKVLSLIQAWADAFRSSPDLTGVVFVYEDLRRKGLEFPMTDLDALSPIHTPQRSIPNFDSVSRQNSVTTPGSPSAAEGGRLFPVVEQTVQPHESSPEGPIVPSTEQMAKLSGELEIVRGNVTVMSEMLTEIVPGQETASDLELLQEQTLEAVSSNVIDIRPAYSATGDTTSNNFHPSHPVSQSTINSLSSQLAALGSNPASVTSTLMTLNAEPKTSKPGEEDEFDMFAQTRTSSLAEQRKNVRYEDPQAVEGLAGALDTRLQNTGAIPTTQACLMDDIEQWLSVDVDDESADTEGVTSEEFDKFLEERAKAAERLPSLPTPPSSAPRTTSTNSSRHTQETAEENLFAL</sequence>
<feature type="compositionally biased region" description="Low complexity" evidence="7">
    <location>
        <begin position="985"/>
        <end position="994"/>
    </location>
</feature>
<dbReference type="PANTHER" id="PTHR13856">
    <property type="entry name" value="VHS DOMAIN CONTAINING PROTEIN FAMILY"/>
    <property type="match status" value="1"/>
</dbReference>
<evidence type="ECO:0000313" key="11">
    <source>
        <dbReference type="Proteomes" id="UP000886611"/>
    </source>
</evidence>
<reference evidence="10 11" key="1">
    <citation type="journal article" date="2021" name="Cell">
        <title>Tracing the genetic footprints of vertebrate landing in non-teleost ray-finned fishes.</title>
        <authorList>
            <person name="Bi X."/>
            <person name="Wang K."/>
            <person name="Yang L."/>
            <person name="Pan H."/>
            <person name="Jiang H."/>
            <person name="Wei Q."/>
            <person name="Fang M."/>
            <person name="Yu H."/>
            <person name="Zhu C."/>
            <person name="Cai Y."/>
            <person name="He Y."/>
            <person name="Gan X."/>
            <person name="Zeng H."/>
            <person name="Yu D."/>
            <person name="Zhu Y."/>
            <person name="Jiang H."/>
            <person name="Qiu Q."/>
            <person name="Yang H."/>
            <person name="Zhang Y.E."/>
            <person name="Wang W."/>
            <person name="Zhu M."/>
            <person name="He S."/>
            <person name="Zhang G."/>
        </authorList>
    </citation>
    <scope>NUCLEOTIDE SEQUENCE [LARGE SCALE GENOMIC DNA]</scope>
    <source>
        <strain evidence="10">Bchr_013</strain>
    </source>
</reference>
<feature type="non-terminal residue" evidence="10">
    <location>
        <position position="1008"/>
    </location>
</feature>
<feature type="region of interest" description="Disordered" evidence="7">
    <location>
        <begin position="967"/>
        <end position="1008"/>
    </location>
</feature>
<dbReference type="FunFam" id="1.25.40.90:FF:000003">
    <property type="entry name" value="TOM1-like protein 2 isoform X1"/>
    <property type="match status" value="1"/>
</dbReference>
<dbReference type="SUPFAM" id="SSF48464">
    <property type="entry name" value="ENTH/VHS domain"/>
    <property type="match status" value="1"/>
</dbReference>
<feature type="coiled-coil region" evidence="6">
    <location>
        <begin position="404"/>
        <end position="431"/>
    </location>
</feature>
<evidence type="ECO:0000256" key="7">
    <source>
        <dbReference type="SAM" id="MobiDB-lite"/>
    </source>
</evidence>
<dbReference type="EMBL" id="JAATIS010003638">
    <property type="protein sequence ID" value="KAG2463826.1"/>
    <property type="molecule type" value="Genomic_DNA"/>
</dbReference>
<dbReference type="Proteomes" id="UP000886611">
    <property type="component" value="Unassembled WGS sequence"/>
</dbReference>
<dbReference type="Gene3D" id="3.40.50.300">
    <property type="entry name" value="P-loop containing nucleotide triphosphate hydrolases"/>
    <property type="match status" value="1"/>
</dbReference>
<dbReference type="PROSITE" id="PS51720">
    <property type="entry name" value="G_AIG1"/>
    <property type="match status" value="1"/>
</dbReference>
<dbReference type="GO" id="GO:0016020">
    <property type="term" value="C:membrane"/>
    <property type="evidence" value="ECO:0007669"/>
    <property type="project" value="TreeGrafter"/>
</dbReference>
<feature type="domain" description="AIG1-type G" evidence="9">
    <location>
        <begin position="152"/>
        <end position="351"/>
    </location>
</feature>
<evidence type="ECO:0000256" key="4">
    <source>
        <dbReference type="ARBA" id="ARBA00022741"/>
    </source>
</evidence>
<dbReference type="GO" id="GO:0015031">
    <property type="term" value="P:protein transport"/>
    <property type="evidence" value="ECO:0007669"/>
    <property type="project" value="UniProtKB-KW"/>
</dbReference>
<dbReference type="InterPro" id="IPR027417">
    <property type="entry name" value="P-loop_NTPase"/>
</dbReference>
<dbReference type="Gene3D" id="1.20.58.160">
    <property type="match status" value="1"/>
</dbReference>
<comment type="caution">
    <text evidence="10">The sequence shown here is derived from an EMBL/GenBank/DDBJ whole genome shotgun (WGS) entry which is preliminary data.</text>
</comment>
<evidence type="ECO:0000256" key="3">
    <source>
        <dbReference type="ARBA" id="ARBA00022448"/>
    </source>
</evidence>
<dbReference type="GO" id="GO:0007165">
    <property type="term" value="P:signal transduction"/>
    <property type="evidence" value="ECO:0007669"/>
    <property type="project" value="TreeGrafter"/>
</dbReference>
<keyword evidence="11" id="KW-1185">Reference proteome</keyword>
<protein>
    <submittedName>
        <fullName evidence="10">TOM1 protein</fullName>
    </submittedName>
</protein>
<evidence type="ECO:0000256" key="1">
    <source>
        <dbReference type="ARBA" id="ARBA00007708"/>
    </source>
</evidence>
<evidence type="ECO:0000259" key="8">
    <source>
        <dbReference type="PROSITE" id="PS50179"/>
    </source>
</evidence>
<dbReference type="GO" id="GO:0030276">
    <property type="term" value="F:clathrin binding"/>
    <property type="evidence" value="ECO:0007669"/>
    <property type="project" value="TreeGrafter"/>
</dbReference>
<evidence type="ECO:0000256" key="2">
    <source>
        <dbReference type="ARBA" id="ARBA00008535"/>
    </source>
</evidence>
<dbReference type="PANTHER" id="PTHR13856:SF32">
    <property type="entry name" value="TARGET OF MYB1 MEMBRANE TRAFFICKING PROTEIN"/>
    <property type="match status" value="1"/>
</dbReference>
<dbReference type="SMART" id="SM00288">
    <property type="entry name" value="VHS"/>
    <property type="match status" value="1"/>
</dbReference>
<dbReference type="InterPro" id="IPR006703">
    <property type="entry name" value="G_AIG1"/>
</dbReference>
<dbReference type="AlphaFoldDB" id="A0A8X8BQ81"/>
<feature type="compositionally biased region" description="Basic and acidic residues" evidence="7">
    <location>
        <begin position="459"/>
        <end position="487"/>
    </location>
</feature>
<evidence type="ECO:0000313" key="10">
    <source>
        <dbReference type="EMBL" id="KAG2463826.1"/>
    </source>
</evidence>
<dbReference type="GO" id="GO:0035091">
    <property type="term" value="F:phosphatidylinositol binding"/>
    <property type="evidence" value="ECO:0007669"/>
    <property type="project" value="InterPro"/>
</dbReference>